<dbReference type="InterPro" id="IPR006139">
    <property type="entry name" value="D-isomer_2_OHA_DH_cat_dom"/>
</dbReference>
<dbReference type="FunFam" id="3.40.50.720:FF:000203">
    <property type="entry name" value="D-3-phosphoglycerate dehydrogenase (SerA)"/>
    <property type="match status" value="1"/>
</dbReference>
<dbReference type="EMBL" id="BMPZ01000001">
    <property type="protein sequence ID" value="GGI69965.1"/>
    <property type="molecule type" value="Genomic_DNA"/>
</dbReference>
<reference evidence="7" key="2">
    <citation type="submission" date="2020-09" db="EMBL/GenBank/DDBJ databases">
        <authorList>
            <person name="Sun Q."/>
            <person name="Ohkuma M."/>
        </authorList>
    </citation>
    <scope>NUCLEOTIDE SEQUENCE</scope>
    <source>
        <strain evidence="7">JCM 30804</strain>
    </source>
</reference>
<keyword evidence="3" id="KW-0520">NAD</keyword>
<comment type="caution">
    <text evidence="7">The sequence shown here is derived from an EMBL/GenBank/DDBJ whole genome shotgun (WGS) entry which is preliminary data.</text>
</comment>
<dbReference type="GO" id="GO:0016616">
    <property type="term" value="F:oxidoreductase activity, acting on the CH-OH group of donors, NAD or NADP as acceptor"/>
    <property type="evidence" value="ECO:0007669"/>
    <property type="project" value="InterPro"/>
</dbReference>
<evidence type="ECO:0000313" key="8">
    <source>
        <dbReference type="Proteomes" id="UP000613743"/>
    </source>
</evidence>
<dbReference type="AlphaFoldDB" id="A0A917JLM3"/>
<dbReference type="SUPFAM" id="SSF51735">
    <property type="entry name" value="NAD(P)-binding Rossmann-fold domains"/>
    <property type="match status" value="1"/>
</dbReference>
<keyword evidence="8" id="KW-1185">Reference proteome</keyword>
<organism evidence="7 8">
    <name type="scientific">Shewanella gelidii</name>
    <dbReference type="NCBI Taxonomy" id="1642821"/>
    <lineage>
        <taxon>Bacteria</taxon>
        <taxon>Pseudomonadati</taxon>
        <taxon>Pseudomonadota</taxon>
        <taxon>Gammaproteobacteria</taxon>
        <taxon>Alteromonadales</taxon>
        <taxon>Shewanellaceae</taxon>
        <taxon>Shewanella</taxon>
    </lineage>
</organism>
<reference evidence="7" key="1">
    <citation type="journal article" date="2014" name="Int. J. Syst. Evol. Microbiol.">
        <title>Complete genome sequence of Corynebacterium casei LMG S-19264T (=DSM 44701T), isolated from a smear-ripened cheese.</title>
        <authorList>
            <consortium name="US DOE Joint Genome Institute (JGI-PGF)"/>
            <person name="Walter F."/>
            <person name="Albersmeier A."/>
            <person name="Kalinowski J."/>
            <person name="Ruckert C."/>
        </authorList>
    </citation>
    <scope>NUCLEOTIDE SEQUENCE</scope>
    <source>
        <strain evidence="7">JCM 30804</strain>
    </source>
</reference>
<evidence type="ECO:0000256" key="4">
    <source>
        <dbReference type="RuleBase" id="RU003719"/>
    </source>
</evidence>
<protein>
    <submittedName>
        <fullName evidence="7">Glycerate dehydrogenase</fullName>
    </submittedName>
</protein>
<dbReference type="InterPro" id="IPR050418">
    <property type="entry name" value="D-iso_2-hydroxyacid_DH_PdxB"/>
</dbReference>
<dbReference type="RefSeq" id="WP_188917285.1">
    <property type="nucleotide sequence ID" value="NZ_BMPZ01000001.1"/>
</dbReference>
<dbReference type="Pfam" id="PF00389">
    <property type="entry name" value="2-Hacid_dh"/>
    <property type="match status" value="1"/>
</dbReference>
<evidence type="ECO:0000256" key="2">
    <source>
        <dbReference type="ARBA" id="ARBA00023002"/>
    </source>
</evidence>
<comment type="similarity">
    <text evidence="1 4">Belongs to the D-isomer specific 2-hydroxyacid dehydrogenase family.</text>
</comment>
<dbReference type="InterPro" id="IPR006140">
    <property type="entry name" value="D-isomer_DH_NAD-bd"/>
</dbReference>
<keyword evidence="2 4" id="KW-0560">Oxidoreductase</keyword>
<evidence type="ECO:0000256" key="3">
    <source>
        <dbReference type="ARBA" id="ARBA00023027"/>
    </source>
</evidence>
<dbReference type="PANTHER" id="PTHR43761:SF1">
    <property type="entry name" value="D-ISOMER SPECIFIC 2-HYDROXYACID DEHYDROGENASE CATALYTIC DOMAIN-CONTAINING PROTEIN-RELATED"/>
    <property type="match status" value="1"/>
</dbReference>
<sequence>MKIVVLDGYTLNPGDLDWQGLEKLGQLSVYERTSVDLIVERAIDADIVLTNKTPLDAKILSQLPSLRYIGVLATGTNVVDVATANERGVVVTNVPAYGPDAVAQMVFAHILHYTQKVAAHHQAVQAGQWQNGDDFCFTLAPLQSLKGKVLGLVGFGDIGQQVASIAVAFGMTVLIHTRRQKDHLPRGITWCDLDTLFQSSDFVSLHCPLSEQTFQMINQQRLSQMKSSAMLVNTGRGDLVDESALANALLNGDIAFAGVDVLSSEPPQPDNPLLNVKNMSITPHNAWATLEARQNLLNIAVNNLESYLAGAQENQVY</sequence>
<proteinExistence type="inferred from homology"/>
<dbReference type="Pfam" id="PF02826">
    <property type="entry name" value="2-Hacid_dh_C"/>
    <property type="match status" value="1"/>
</dbReference>
<dbReference type="GO" id="GO:0051287">
    <property type="term" value="F:NAD binding"/>
    <property type="evidence" value="ECO:0007669"/>
    <property type="project" value="InterPro"/>
</dbReference>
<dbReference type="SUPFAM" id="SSF52283">
    <property type="entry name" value="Formate/glycerate dehydrogenase catalytic domain-like"/>
    <property type="match status" value="1"/>
</dbReference>
<dbReference type="Gene3D" id="3.40.50.720">
    <property type="entry name" value="NAD(P)-binding Rossmann-like Domain"/>
    <property type="match status" value="2"/>
</dbReference>
<evidence type="ECO:0000259" key="6">
    <source>
        <dbReference type="Pfam" id="PF02826"/>
    </source>
</evidence>
<evidence type="ECO:0000256" key="1">
    <source>
        <dbReference type="ARBA" id="ARBA00005854"/>
    </source>
</evidence>
<dbReference type="PANTHER" id="PTHR43761">
    <property type="entry name" value="D-ISOMER SPECIFIC 2-HYDROXYACID DEHYDROGENASE FAMILY PROTEIN (AFU_ORTHOLOGUE AFUA_1G13630)"/>
    <property type="match status" value="1"/>
</dbReference>
<dbReference type="InterPro" id="IPR036291">
    <property type="entry name" value="NAD(P)-bd_dom_sf"/>
</dbReference>
<name>A0A917JLM3_9GAMM</name>
<evidence type="ECO:0000313" key="7">
    <source>
        <dbReference type="EMBL" id="GGI69965.1"/>
    </source>
</evidence>
<dbReference type="Proteomes" id="UP000613743">
    <property type="component" value="Unassembled WGS sequence"/>
</dbReference>
<dbReference type="PROSITE" id="PS00670">
    <property type="entry name" value="D_2_HYDROXYACID_DH_2"/>
    <property type="match status" value="1"/>
</dbReference>
<feature type="domain" description="D-isomer specific 2-hydroxyacid dehydrogenase catalytic" evidence="5">
    <location>
        <begin position="19"/>
        <end position="313"/>
    </location>
</feature>
<evidence type="ECO:0000259" key="5">
    <source>
        <dbReference type="Pfam" id="PF00389"/>
    </source>
</evidence>
<gene>
    <name evidence="7" type="primary">hprA</name>
    <name evidence="7" type="ORF">GCM10009332_03890</name>
</gene>
<dbReference type="InterPro" id="IPR029753">
    <property type="entry name" value="D-isomer_DH_CS"/>
</dbReference>
<dbReference type="PROSITE" id="PS00671">
    <property type="entry name" value="D_2_HYDROXYACID_DH_3"/>
    <property type="match status" value="1"/>
</dbReference>
<feature type="domain" description="D-isomer specific 2-hydroxyacid dehydrogenase NAD-binding" evidence="6">
    <location>
        <begin position="107"/>
        <end position="286"/>
    </location>
</feature>
<dbReference type="CDD" id="cd12162">
    <property type="entry name" value="2-Hacid_dh_4"/>
    <property type="match status" value="1"/>
</dbReference>
<accession>A0A917JLM3</accession>